<sequence length="257" mass="28565">MSRTDYILQVKDISKNFGGLQAINRLSFQVEKGQIFSVIGPNGAGKTTAINLITGVYAPTSGEMYFEGRKLSKKRPYQVALMGIARTFQNVQMFNHMTVRENVMVGLHTKSRCGFLRCLLHTPLVMKEEKIIREKTEEVLGLLGLASKADQLAASLAYGDQKRLEIARSLATEPRLLFLDEPVAGLNLQETEQMAHTILNIRARGITIVLVEHDMNLVMGISNTITVLNYGEKIAEGSSAEIQNHPKVIEAYLGKEF</sequence>
<dbReference type="FunFam" id="3.40.50.300:FF:000421">
    <property type="entry name" value="Branched-chain amino acid ABC transporter ATP-binding protein"/>
    <property type="match status" value="1"/>
</dbReference>
<comment type="caution">
    <text evidence="5">The sequence shown here is derived from an EMBL/GenBank/DDBJ whole genome shotgun (WGS) entry which is preliminary data.</text>
</comment>
<organism evidence="5 6">
    <name type="scientific">Candidatus Desulfatibia profunda</name>
    <dbReference type="NCBI Taxonomy" id="2841695"/>
    <lineage>
        <taxon>Bacteria</taxon>
        <taxon>Pseudomonadati</taxon>
        <taxon>Thermodesulfobacteriota</taxon>
        <taxon>Desulfobacteria</taxon>
        <taxon>Desulfobacterales</taxon>
        <taxon>Desulfobacterales incertae sedis</taxon>
        <taxon>Candidatus Desulfatibia</taxon>
    </lineage>
</organism>
<dbReference type="SMART" id="SM00382">
    <property type="entry name" value="AAA"/>
    <property type="match status" value="1"/>
</dbReference>
<dbReference type="GO" id="GO:0015192">
    <property type="term" value="F:L-phenylalanine transmembrane transporter activity"/>
    <property type="evidence" value="ECO:0007669"/>
    <property type="project" value="TreeGrafter"/>
</dbReference>
<dbReference type="PROSITE" id="PS50893">
    <property type="entry name" value="ABC_TRANSPORTER_2"/>
    <property type="match status" value="1"/>
</dbReference>
<dbReference type="GO" id="GO:1903806">
    <property type="term" value="P:L-isoleucine import across plasma membrane"/>
    <property type="evidence" value="ECO:0007669"/>
    <property type="project" value="TreeGrafter"/>
</dbReference>
<evidence type="ECO:0000256" key="1">
    <source>
        <dbReference type="ARBA" id="ARBA00022448"/>
    </source>
</evidence>
<dbReference type="InterPro" id="IPR003439">
    <property type="entry name" value="ABC_transporter-like_ATP-bd"/>
</dbReference>
<dbReference type="InterPro" id="IPR051120">
    <property type="entry name" value="ABC_AA/LPS_Transport"/>
</dbReference>
<dbReference type="GO" id="GO:0005886">
    <property type="term" value="C:plasma membrane"/>
    <property type="evidence" value="ECO:0007669"/>
    <property type="project" value="TreeGrafter"/>
</dbReference>
<dbReference type="GO" id="GO:0016887">
    <property type="term" value="F:ATP hydrolysis activity"/>
    <property type="evidence" value="ECO:0007669"/>
    <property type="project" value="InterPro"/>
</dbReference>
<name>A0A8J6NW59_9BACT</name>
<dbReference type="SUPFAM" id="SSF52540">
    <property type="entry name" value="P-loop containing nucleoside triphosphate hydrolases"/>
    <property type="match status" value="1"/>
</dbReference>
<protein>
    <submittedName>
        <fullName evidence="5">ABC transporter ATP-binding protein</fullName>
    </submittedName>
</protein>
<accession>A0A8J6NW59</accession>
<dbReference type="AlphaFoldDB" id="A0A8J6NW59"/>
<dbReference type="GO" id="GO:0015808">
    <property type="term" value="P:L-alanine transport"/>
    <property type="evidence" value="ECO:0007669"/>
    <property type="project" value="TreeGrafter"/>
</dbReference>
<dbReference type="GO" id="GO:0042941">
    <property type="term" value="P:D-alanine transmembrane transport"/>
    <property type="evidence" value="ECO:0007669"/>
    <property type="project" value="TreeGrafter"/>
</dbReference>
<evidence type="ECO:0000256" key="2">
    <source>
        <dbReference type="ARBA" id="ARBA00022741"/>
    </source>
</evidence>
<evidence type="ECO:0000313" key="5">
    <source>
        <dbReference type="EMBL" id="MBC8361173.1"/>
    </source>
</evidence>
<dbReference type="Proteomes" id="UP000603434">
    <property type="component" value="Unassembled WGS sequence"/>
</dbReference>
<dbReference type="Gene3D" id="3.40.50.300">
    <property type="entry name" value="P-loop containing nucleotide triphosphate hydrolases"/>
    <property type="match status" value="1"/>
</dbReference>
<dbReference type="CDD" id="cd03219">
    <property type="entry name" value="ABC_Mj1267_LivG_branched"/>
    <property type="match status" value="1"/>
</dbReference>
<evidence type="ECO:0000313" key="6">
    <source>
        <dbReference type="Proteomes" id="UP000603434"/>
    </source>
</evidence>
<dbReference type="EMBL" id="JACNJH010000125">
    <property type="protein sequence ID" value="MBC8361173.1"/>
    <property type="molecule type" value="Genomic_DNA"/>
</dbReference>
<dbReference type="GO" id="GO:0005524">
    <property type="term" value="F:ATP binding"/>
    <property type="evidence" value="ECO:0007669"/>
    <property type="project" value="UniProtKB-KW"/>
</dbReference>
<dbReference type="InterPro" id="IPR003593">
    <property type="entry name" value="AAA+_ATPase"/>
</dbReference>
<dbReference type="Pfam" id="PF00005">
    <property type="entry name" value="ABC_tran"/>
    <property type="match status" value="1"/>
</dbReference>
<dbReference type="PROSITE" id="PS00211">
    <property type="entry name" value="ABC_TRANSPORTER_1"/>
    <property type="match status" value="1"/>
</dbReference>
<feature type="domain" description="ABC transporter" evidence="4">
    <location>
        <begin position="8"/>
        <end position="255"/>
    </location>
</feature>
<dbReference type="GO" id="GO:0015188">
    <property type="term" value="F:L-isoleucine transmembrane transporter activity"/>
    <property type="evidence" value="ECO:0007669"/>
    <property type="project" value="TreeGrafter"/>
</dbReference>
<dbReference type="GO" id="GO:0005304">
    <property type="term" value="F:L-valine transmembrane transporter activity"/>
    <property type="evidence" value="ECO:0007669"/>
    <property type="project" value="TreeGrafter"/>
</dbReference>
<gene>
    <name evidence="5" type="ORF">H8E23_07230</name>
</gene>
<evidence type="ECO:0000256" key="3">
    <source>
        <dbReference type="ARBA" id="ARBA00022840"/>
    </source>
</evidence>
<keyword evidence="2" id="KW-0547">Nucleotide-binding</keyword>
<dbReference type="GO" id="GO:1903805">
    <property type="term" value="P:L-valine import across plasma membrane"/>
    <property type="evidence" value="ECO:0007669"/>
    <property type="project" value="TreeGrafter"/>
</dbReference>
<dbReference type="InterPro" id="IPR032823">
    <property type="entry name" value="BCA_ABC_TP_C"/>
</dbReference>
<evidence type="ECO:0000259" key="4">
    <source>
        <dbReference type="PROSITE" id="PS50893"/>
    </source>
</evidence>
<dbReference type="InterPro" id="IPR027417">
    <property type="entry name" value="P-loop_NTPase"/>
</dbReference>
<reference evidence="5 6" key="1">
    <citation type="submission" date="2020-08" db="EMBL/GenBank/DDBJ databases">
        <title>Bridging the membrane lipid divide: bacteria of the FCB group superphylum have the potential to synthesize archaeal ether lipids.</title>
        <authorList>
            <person name="Villanueva L."/>
            <person name="Von Meijenfeldt F.A.B."/>
            <person name="Westbye A.B."/>
            <person name="Yadav S."/>
            <person name="Hopmans E.C."/>
            <person name="Dutilh B.E."/>
            <person name="Sinninghe Damste J.S."/>
        </authorList>
    </citation>
    <scope>NUCLEOTIDE SEQUENCE [LARGE SCALE GENOMIC DNA]</scope>
    <source>
        <strain evidence="5">NIOZ-UU30</strain>
    </source>
</reference>
<keyword evidence="3 5" id="KW-0067">ATP-binding</keyword>
<dbReference type="PANTHER" id="PTHR45772:SF7">
    <property type="entry name" value="AMINO ACID ABC TRANSPORTER ATP-BINDING PROTEIN"/>
    <property type="match status" value="1"/>
</dbReference>
<dbReference type="InterPro" id="IPR017871">
    <property type="entry name" value="ABC_transporter-like_CS"/>
</dbReference>
<dbReference type="Pfam" id="PF12399">
    <property type="entry name" value="BCA_ABC_TP_C"/>
    <property type="match status" value="1"/>
</dbReference>
<proteinExistence type="predicted"/>
<dbReference type="PANTHER" id="PTHR45772">
    <property type="entry name" value="CONSERVED COMPONENT OF ABC TRANSPORTER FOR NATURAL AMINO ACIDS-RELATED"/>
    <property type="match status" value="1"/>
</dbReference>
<keyword evidence="1" id="KW-0813">Transport</keyword>